<dbReference type="InterPro" id="IPR011011">
    <property type="entry name" value="Znf_FYVE_PHD"/>
</dbReference>
<evidence type="ECO:0000256" key="9">
    <source>
        <dbReference type="PIRSR" id="PIRSR628651-51"/>
    </source>
</evidence>
<dbReference type="PROSITE" id="PS01359">
    <property type="entry name" value="ZF_PHD_1"/>
    <property type="match status" value="1"/>
</dbReference>
<evidence type="ECO:0000256" key="3">
    <source>
        <dbReference type="ARBA" id="ARBA00022723"/>
    </source>
</evidence>
<evidence type="ECO:0000313" key="12">
    <source>
        <dbReference type="EMBL" id="AFN83913.1"/>
    </source>
</evidence>
<feature type="site" description="Histone H3K4me3 binding" evidence="8">
    <location>
        <position position="154"/>
    </location>
</feature>
<evidence type="ECO:0000256" key="10">
    <source>
        <dbReference type="PROSITE-ProRule" id="PRU00146"/>
    </source>
</evidence>
<feature type="domain" description="PHD-type" evidence="11">
    <location>
        <begin position="129"/>
        <end position="178"/>
    </location>
</feature>
<dbReference type="PROSITE" id="PS50016">
    <property type="entry name" value="ZF_PHD_2"/>
    <property type="match status" value="1"/>
</dbReference>
<feature type="binding site" evidence="9">
    <location>
        <position position="175"/>
    </location>
    <ligand>
        <name>Zn(2+)</name>
        <dbReference type="ChEBI" id="CHEBI:29105"/>
        <label>2</label>
    </ligand>
</feature>
<reference evidence="12 13" key="1">
    <citation type="journal article" date="2012" name="Proc. Natl. Acad. Sci. U.S.A.">
        <title>Gain and loss of multiple functionally related, horizontally transferred genes in the reduced genomes of two microsporidian parasites.</title>
        <authorList>
            <person name="Pombert J.-F."/>
            <person name="Selman M."/>
            <person name="Burki F."/>
            <person name="Bardell F.T."/>
            <person name="Farinelli L."/>
            <person name="Solter L.F."/>
            <person name="Whitman D.W."/>
            <person name="Weiss L.M."/>
            <person name="Corradi N."/>
            <person name="Keeling P.J."/>
        </authorList>
    </citation>
    <scope>NUCLEOTIDE SEQUENCE [LARGE SCALE GENOMIC DNA]</scope>
    <source>
        <strain evidence="12 13">SJ-2008</strain>
    </source>
</reference>
<name>I6ZKS0_ENCRO</name>
<evidence type="ECO:0000256" key="5">
    <source>
        <dbReference type="ARBA" id="ARBA00022833"/>
    </source>
</evidence>
<keyword evidence="7" id="KW-0539">Nucleus</keyword>
<comment type="similarity">
    <text evidence="2">Belongs to the ING family.</text>
</comment>
<dbReference type="GO" id="GO:0008270">
    <property type="term" value="F:zinc ion binding"/>
    <property type="evidence" value="ECO:0007669"/>
    <property type="project" value="UniProtKB-KW"/>
</dbReference>
<evidence type="ECO:0000256" key="7">
    <source>
        <dbReference type="ARBA" id="ARBA00023242"/>
    </source>
</evidence>
<dbReference type="AlphaFoldDB" id="I6ZKS0"/>
<evidence type="ECO:0000313" key="13">
    <source>
        <dbReference type="Proteomes" id="UP000010094"/>
    </source>
</evidence>
<feature type="binding site" evidence="9">
    <location>
        <position position="172"/>
    </location>
    <ligand>
        <name>Zn(2+)</name>
        <dbReference type="ChEBI" id="CHEBI:29105"/>
        <label>2</label>
    </ligand>
</feature>
<feature type="site" description="Histone H3K4me3 binding" evidence="8">
    <location>
        <position position="142"/>
    </location>
</feature>
<evidence type="ECO:0000256" key="2">
    <source>
        <dbReference type="ARBA" id="ARBA00010210"/>
    </source>
</evidence>
<dbReference type="VEuPathDB" id="MicrosporidiaDB:EROM_100970"/>
<keyword evidence="5 9" id="KW-0862">Zinc</keyword>
<dbReference type="GeneID" id="20564527"/>
<evidence type="ECO:0000259" key="11">
    <source>
        <dbReference type="PROSITE" id="PS50016"/>
    </source>
</evidence>
<evidence type="ECO:0000256" key="8">
    <source>
        <dbReference type="PIRSR" id="PIRSR628651-50"/>
    </source>
</evidence>
<sequence length="183" mass="21297">MQSHFEVFDKMLEEIQQLRLDAIYFTKLTSRMDGRIERLRRKCKRYKEKFVRKPLERYARKVGKYHKAIRKLLRSNGDSGKTFKSVIEELKKKCEELCSKADVSFDLEGPSIPEMNCVVNLGEMGKNEKPYCRCGRPPFKSMIACDSTDCKRKWFHFECVGISSPPKAPWVCPECRKAATLTG</sequence>
<dbReference type="EMBL" id="CP003529">
    <property type="protein sequence ID" value="AFN83913.1"/>
    <property type="molecule type" value="Genomic_DNA"/>
</dbReference>
<dbReference type="InterPro" id="IPR019786">
    <property type="entry name" value="Zinc_finger_PHD-type_CS"/>
</dbReference>
<dbReference type="OrthoDB" id="5411773at2759"/>
<proteinExistence type="inferred from homology"/>
<feature type="binding site" evidence="9">
    <location>
        <position position="159"/>
    </location>
    <ligand>
        <name>Zn(2+)</name>
        <dbReference type="ChEBI" id="CHEBI:29105"/>
        <label>1</label>
    </ligand>
</feature>
<dbReference type="InterPro" id="IPR028651">
    <property type="entry name" value="ING_fam"/>
</dbReference>
<evidence type="ECO:0000256" key="4">
    <source>
        <dbReference type="ARBA" id="ARBA00022771"/>
    </source>
</evidence>
<keyword evidence="4 10" id="KW-0863">Zinc-finger</keyword>
<dbReference type="CDD" id="cd15505">
    <property type="entry name" value="PHD_ING"/>
    <property type="match status" value="1"/>
</dbReference>
<keyword evidence="13" id="KW-1185">Reference proteome</keyword>
<dbReference type="InterPro" id="IPR019787">
    <property type="entry name" value="Znf_PHD-finger"/>
</dbReference>
<dbReference type="PANTHER" id="PTHR10333:SF42">
    <property type="entry name" value="INHIBITOR OF GROWTH PROTEIN 5"/>
    <property type="match status" value="1"/>
</dbReference>
<dbReference type="InterPro" id="IPR013083">
    <property type="entry name" value="Znf_RING/FYVE/PHD"/>
</dbReference>
<feature type="binding site" evidence="9">
    <location>
        <position position="156"/>
    </location>
    <ligand>
        <name>Zn(2+)</name>
        <dbReference type="ChEBI" id="CHEBI:29105"/>
        <label>1</label>
    </ligand>
</feature>
<feature type="binding site" evidence="9">
    <location>
        <position position="145"/>
    </location>
    <ligand>
        <name>Zn(2+)</name>
        <dbReference type="ChEBI" id="CHEBI:29105"/>
        <label>2</label>
    </ligand>
</feature>
<dbReference type="HOGENOM" id="CLU_031900_4_1_1"/>
<dbReference type="GO" id="GO:0006325">
    <property type="term" value="P:chromatin organization"/>
    <property type="evidence" value="ECO:0007669"/>
    <property type="project" value="UniProtKB-KW"/>
</dbReference>
<feature type="binding site" evidence="9">
    <location>
        <position position="132"/>
    </location>
    <ligand>
        <name>Zn(2+)</name>
        <dbReference type="ChEBI" id="CHEBI:29105"/>
        <label>1</label>
    </ligand>
</feature>
<dbReference type="PANTHER" id="PTHR10333">
    <property type="entry name" value="INHIBITOR OF GROWTH PROTEIN"/>
    <property type="match status" value="1"/>
</dbReference>
<dbReference type="GO" id="GO:0005634">
    <property type="term" value="C:nucleus"/>
    <property type="evidence" value="ECO:0007669"/>
    <property type="project" value="UniProtKB-SubCell"/>
</dbReference>
<keyword evidence="3 9" id="KW-0479">Metal-binding</keyword>
<dbReference type="GO" id="GO:0006355">
    <property type="term" value="P:regulation of DNA-templated transcription"/>
    <property type="evidence" value="ECO:0007669"/>
    <property type="project" value="TreeGrafter"/>
</dbReference>
<dbReference type="Proteomes" id="UP000010094">
    <property type="component" value="Chromosome X"/>
</dbReference>
<organism evidence="12 13">
    <name type="scientific">Encephalitozoon romaleae (strain SJ-2008)</name>
    <name type="common">Microsporidian parasite</name>
    <dbReference type="NCBI Taxonomy" id="1178016"/>
    <lineage>
        <taxon>Eukaryota</taxon>
        <taxon>Fungi</taxon>
        <taxon>Fungi incertae sedis</taxon>
        <taxon>Microsporidia</taxon>
        <taxon>Unikaryonidae</taxon>
        <taxon>Encephalitozoon</taxon>
    </lineage>
</organism>
<feature type="binding site" evidence="9">
    <location>
        <position position="150"/>
    </location>
    <ligand>
        <name>Zn(2+)</name>
        <dbReference type="ChEBI" id="CHEBI:29105"/>
        <label>2</label>
    </ligand>
</feature>
<feature type="site" description="Histone H3K4me3 binding" evidence="8">
    <location>
        <position position="131"/>
    </location>
</feature>
<feature type="site" description="Histone H3K4me3 binding" evidence="8">
    <location>
        <position position="146"/>
    </location>
</feature>
<evidence type="ECO:0000256" key="1">
    <source>
        <dbReference type="ARBA" id="ARBA00004123"/>
    </source>
</evidence>
<dbReference type="Gene3D" id="3.30.40.10">
    <property type="entry name" value="Zinc/RING finger domain, C3HC4 (zinc finger)"/>
    <property type="match status" value="1"/>
</dbReference>
<dbReference type="KEGG" id="ero:EROM_100970"/>
<dbReference type="SUPFAM" id="SSF57903">
    <property type="entry name" value="FYVE/PHD zinc finger"/>
    <property type="match status" value="1"/>
</dbReference>
<dbReference type="InterPro" id="IPR001965">
    <property type="entry name" value="Znf_PHD"/>
</dbReference>
<dbReference type="SMART" id="SM00249">
    <property type="entry name" value="PHD"/>
    <property type="match status" value="1"/>
</dbReference>
<comment type="subcellular location">
    <subcellularLocation>
        <location evidence="1">Nucleus</location>
    </subcellularLocation>
</comment>
<dbReference type="RefSeq" id="XP_009265410.1">
    <property type="nucleotide sequence ID" value="XM_009267135.1"/>
</dbReference>
<accession>I6ZKS0</accession>
<feature type="binding site" evidence="9">
    <location>
        <position position="134"/>
    </location>
    <ligand>
        <name>Zn(2+)</name>
        <dbReference type="ChEBI" id="CHEBI:29105"/>
        <label>1</label>
    </ligand>
</feature>
<keyword evidence="6" id="KW-0156">Chromatin regulator</keyword>
<protein>
    <submittedName>
        <fullName evidence="12">Chromatin remodeling protein</fullName>
    </submittedName>
</protein>
<evidence type="ECO:0000256" key="6">
    <source>
        <dbReference type="ARBA" id="ARBA00022853"/>
    </source>
</evidence>
<gene>
    <name evidence="12" type="ordered locus">EROM_100970</name>
</gene>